<dbReference type="AlphaFoldDB" id="A0A0G1SL28"/>
<sequence>MAQFKKATFIGRDSLDNGLDAYRRLPVKLDEYIGVPDAARFLPKYELACVSRYLAILEALAAGVPVLAHYNNDIKYDYLAMAPFAKYTHIFQDPKTANLNFDPKLVKQGQAWAKSQTWTKLASIYEKLWQM</sequence>
<accession>A0A0G1SL28</accession>
<reference evidence="1 2" key="1">
    <citation type="journal article" date="2015" name="Nature">
        <title>rRNA introns, odd ribosomes, and small enigmatic genomes across a large radiation of phyla.</title>
        <authorList>
            <person name="Brown C.T."/>
            <person name="Hug L.A."/>
            <person name="Thomas B.C."/>
            <person name="Sharon I."/>
            <person name="Castelle C.J."/>
            <person name="Singh A."/>
            <person name="Wilkins M.J."/>
            <person name="Williams K.H."/>
            <person name="Banfield J.F."/>
        </authorList>
    </citation>
    <scope>NUCLEOTIDE SEQUENCE [LARGE SCALE GENOMIC DNA]</scope>
</reference>
<dbReference type="Proteomes" id="UP000034565">
    <property type="component" value="Unassembled WGS sequence"/>
</dbReference>
<dbReference type="EMBL" id="LCOA01000004">
    <property type="protein sequence ID" value="KKU70137.1"/>
    <property type="molecule type" value="Genomic_DNA"/>
</dbReference>
<name>A0A0G1SL28_9BACT</name>
<protein>
    <submittedName>
        <fullName evidence="1">Uncharacterized protein</fullName>
    </submittedName>
</protein>
<evidence type="ECO:0000313" key="1">
    <source>
        <dbReference type="EMBL" id="KKU70137.1"/>
    </source>
</evidence>
<gene>
    <name evidence="1" type="ORF">UX92_C0004G0014</name>
</gene>
<evidence type="ECO:0000313" key="2">
    <source>
        <dbReference type="Proteomes" id="UP000034565"/>
    </source>
</evidence>
<organism evidence="1 2">
    <name type="scientific">Candidatus Amesbacteria bacterium GW2011_GWA1_47_20</name>
    <dbReference type="NCBI Taxonomy" id="1618354"/>
    <lineage>
        <taxon>Bacteria</taxon>
        <taxon>Candidatus Amesiibacteriota</taxon>
    </lineage>
</organism>
<comment type="caution">
    <text evidence="1">The sequence shown here is derived from an EMBL/GenBank/DDBJ whole genome shotgun (WGS) entry which is preliminary data.</text>
</comment>
<proteinExistence type="predicted"/>